<gene>
    <name evidence="4" type="ORF">CBOVIS_LOCUS7569</name>
</gene>
<dbReference type="InterPro" id="IPR011021">
    <property type="entry name" value="Arrestin-like_N"/>
</dbReference>
<evidence type="ECO:0000313" key="4">
    <source>
        <dbReference type="EMBL" id="CAB3405362.1"/>
    </source>
</evidence>
<reference evidence="4 5" key="1">
    <citation type="submission" date="2020-04" db="EMBL/GenBank/DDBJ databases">
        <authorList>
            <person name="Laetsch R D."/>
            <person name="Stevens L."/>
            <person name="Kumar S."/>
            <person name="Blaxter L. M."/>
        </authorList>
    </citation>
    <scope>NUCLEOTIDE SEQUENCE [LARGE SCALE GENOMIC DNA]</scope>
</reference>
<dbReference type="OrthoDB" id="2333384at2759"/>
<proteinExistence type="inferred from homology"/>
<dbReference type="Pfam" id="PF00339">
    <property type="entry name" value="Arrestin_N"/>
    <property type="match status" value="1"/>
</dbReference>
<evidence type="ECO:0000313" key="5">
    <source>
        <dbReference type="Proteomes" id="UP000494206"/>
    </source>
</evidence>
<dbReference type="PANTHER" id="PTHR11188:SF83">
    <property type="entry name" value="ARRESTIN C-TERMINAL-LIKE DOMAIN-CONTAINING PROTEIN"/>
    <property type="match status" value="1"/>
</dbReference>
<feature type="signal peptide" evidence="2">
    <location>
        <begin position="1"/>
        <end position="16"/>
    </location>
</feature>
<dbReference type="EMBL" id="CADEPM010000004">
    <property type="protein sequence ID" value="CAB3405362.1"/>
    <property type="molecule type" value="Genomic_DNA"/>
</dbReference>
<dbReference type="SMART" id="SM01017">
    <property type="entry name" value="Arrestin_C"/>
    <property type="match status" value="1"/>
</dbReference>
<dbReference type="GO" id="GO:0015031">
    <property type="term" value="P:protein transport"/>
    <property type="evidence" value="ECO:0007669"/>
    <property type="project" value="TreeGrafter"/>
</dbReference>
<evidence type="ECO:0000256" key="1">
    <source>
        <dbReference type="ARBA" id="ARBA00005298"/>
    </source>
</evidence>
<comment type="similarity">
    <text evidence="1">Belongs to the arrestin family.</text>
</comment>
<dbReference type="InterPro" id="IPR011022">
    <property type="entry name" value="Arrestin_C-like"/>
</dbReference>
<accession>A0A8S1EZ44</accession>
<keyword evidence="5" id="KW-1185">Reference proteome</keyword>
<dbReference type="Pfam" id="PF02752">
    <property type="entry name" value="Arrestin_C"/>
    <property type="match status" value="1"/>
</dbReference>
<keyword evidence="2" id="KW-0732">Signal</keyword>
<dbReference type="PANTHER" id="PTHR11188">
    <property type="entry name" value="ARRESTIN DOMAIN CONTAINING PROTEIN"/>
    <property type="match status" value="1"/>
</dbReference>
<dbReference type="Proteomes" id="UP000494206">
    <property type="component" value="Unassembled WGS sequence"/>
</dbReference>
<dbReference type="InterPro" id="IPR014756">
    <property type="entry name" value="Ig_E-set"/>
</dbReference>
<dbReference type="GO" id="GO:0005737">
    <property type="term" value="C:cytoplasm"/>
    <property type="evidence" value="ECO:0007669"/>
    <property type="project" value="TreeGrafter"/>
</dbReference>
<feature type="chain" id="PRO_5035721396" description="Arrestin C-terminal-like domain-containing protein" evidence="2">
    <location>
        <begin position="17"/>
        <end position="370"/>
    </location>
</feature>
<dbReference type="InterPro" id="IPR014752">
    <property type="entry name" value="Arrestin-like_C"/>
</dbReference>
<protein>
    <recommendedName>
        <fullName evidence="3">Arrestin C-terminal-like domain-containing protein</fullName>
    </recommendedName>
</protein>
<dbReference type="InterPro" id="IPR050357">
    <property type="entry name" value="Arrestin_domain-protein"/>
</dbReference>
<feature type="domain" description="Arrestin C-terminal-like" evidence="3">
    <location>
        <begin position="170"/>
        <end position="325"/>
    </location>
</feature>
<name>A0A8S1EZ44_9PELO</name>
<dbReference type="SUPFAM" id="SSF81296">
    <property type="entry name" value="E set domains"/>
    <property type="match status" value="2"/>
</dbReference>
<comment type="caution">
    <text evidence="4">The sequence shown here is derived from an EMBL/GenBank/DDBJ whole genome shotgun (WGS) entry which is preliminary data.</text>
</comment>
<sequence>MWRYLHLLYLVGLASSEIYRLDFSFDGKPNGNVFQPGETVKGTAHFYNDKPDITNVQLKLIGDARAVDIDDKKIKDRVYIKYFEEEKTLYSDKKPLGEGTHDFKFSLKLPKHIPTSYEYGNNAIRHYLQISGVKINRIQCLVVADVDLSNDGSYEKPASVECKLKVGLIKKSDFNIKMSLPKTGYVLGEPIRLNAPLENHSSYKIDKVFGELAIYTNFLTVRNGRVFGVGDAPLKPTDANVKVHTSDNAQAARLFEPSSDEGKLEKQTLHLEIMSSKAGDAPTMKLGIVPFAYIEWYVRVYVKFDSFLQDKLMCRIPVTIGTIPTKSVSFKHADSYALPNYGRGLLDDGEATKWHGGHVYPVYAQFGKSQ</sequence>
<dbReference type="Gene3D" id="2.60.40.640">
    <property type="match status" value="2"/>
</dbReference>
<dbReference type="AlphaFoldDB" id="A0A8S1EZ44"/>
<evidence type="ECO:0000256" key="2">
    <source>
        <dbReference type="SAM" id="SignalP"/>
    </source>
</evidence>
<organism evidence="4 5">
    <name type="scientific">Caenorhabditis bovis</name>
    <dbReference type="NCBI Taxonomy" id="2654633"/>
    <lineage>
        <taxon>Eukaryota</taxon>
        <taxon>Metazoa</taxon>
        <taxon>Ecdysozoa</taxon>
        <taxon>Nematoda</taxon>
        <taxon>Chromadorea</taxon>
        <taxon>Rhabditida</taxon>
        <taxon>Rhabditina</taxon>
        <taxon>Rhabditomorpha</taxon>
        <taxon>Rhabditoidea</taxon>
        <taxon>Rhabditidae</taxon>
        <taxon>Peloderinae</taxon>
        <taxon>Caenorhabditis</taxon>
    </lineage>
</organism>
<evidence type="ECO:0000259" key="3">
    <source>
        <dbReference type="SMART" id="SM01017"/>
    </source>
</evidence>